<dbReference type="InterPro" id="IPR001647">
    <property type="entry name" value="HTH_TetR"/>
</dbReference>
<evidence type="ECO:0000313" key="5">
    <source>
        <dbReference type="Proteomes" id="UP000295184"/>
    </source>
</evidence>
<evidence type="ECO:0000256" key="1">
    <source>
        <dbReference type="ARBA" id="ARBA00023125"/>
    </source>
</evidence>
<dbReference type="InterPro" id="IPR039532">
    <property type="entry name" value="TetR_C_Firmicutes"/>
</dbReference>
<feature type="DNA-binding region" description="H-T-H motif" evidence="2">
    <location>
        <begin position="28"/>
        <end position="47"/>
    </location>
</feature>
<dbReference type="InterPro" id="IPR050624">
    <property type="entry name" value="HTH-type_Tx_Regulator"/>
</dbReference>
<dbReference type="GeneID" id="97381196"/>
<dbReference type="PANTHER" id="PTHR43479:SF11">
    <property type="entry name" value="ACREF_ENVCD OPERON REPRESSOR-RELATED"/>
    <property type="match status" value="1"/>
</dbReference>
<protein>
    <submittedName>
        <fullName evidence="4">TetR family transcriptional regulator</fullName>
    </submittedName>
</protein>
<reference evidence="4 5" key="1">
    <citation type="submission" date="2019-03" db="EMBL/GenBank/DDBJ databases">
        <title>Genomic Encyclopedia of Type Strains, Phase IV (KMG-IV): sequencing the most valuable type-strain genomes for metagenomic binning, comparative biology and taxonomic classification.</title>
        <authorList>
            <person name="Goeker M."/>
        </authorList>
    </citation>
    <scope>NUCLEOTIDE SEQUENCE [LARGE SCALE GENOMIC DNA]</scope>
    <source>
        <strain evidence="4 5">DSM 100451</strain>
    </source>
</reference>
<dbReference type="SUPFAM" id="SSF46689">
    <property type="entry name" value="Homeodomain-like"/>
    <property type="match status" value="1"/>
</dbReference>
<dbReference type="Pfam" id="PF00440">
    <property type="entry name" value="TetR_N"/>
    <property type="match status" value="1"/>
</dbReference>
<organism evidence="4 5">
    <name type="scientific">Allofournierella massiliensis</name>
    <dbReference type="NCBI Taxonomy" id="1650663"/>
    <lineage>
        <taxon>Bacteria</taxon>
        <taxon>Bacillati</taxon>
        <taxon>Bacillota</taxon>
        <taxon>Clostridia</taxon>
        <taxon>Eubacteriales</taxon>
        <taxon>Oscillospiraceae</taxon>
        <taxon>Allofournierella</taxon>
    </lineage>
</organism>
<dbReference type="Gene3D" id="1.10.357.10">
    <property type="entry name" value="Tetracycline Repressor, domain 2"/>
    <property type="match status" value="1"/>
</dbReference>
<dbReference type="AlphaFoldDB" id="A0A4R1QJ60"/>
<dbReference type="RefSeq" id="WP_058965264.1">
    <property type="nucleotide sequence ID" value="NZ_CABKVM010000017.1"/>
</dbReference>
<dbReference type="InterPro" id="IPR009057">
    <property type="entry name" value="Homeodomain-like_sf"/>
</dbReference>
<sequence length="186" mass="21634">MESALKTKYKLANALKELVGREPLDKITVKQIVEGCGVSRQTFYRCFLDKYDLVNWYFERLVEQSFKEMGVSLTLREGLLNKFRFIKAEQSFFACAFGSHDANSLMAYDYEYIYRFYSEIITRKTGAPLTEDVAFLLEMYCRASIQMTASWAVSGMKRSPEQMVELLIEAMPQRLELLLRDLHPEA</sequence>
<dbReference type="OrthoDB" id="9810250at2"/>
<dbReference type="GO" id="GO:0003677">
    <property type="term" value="F:DNA binding"/>
    <property type="evidence" value="ECO:0007669"/>
    <property type="project" value="UniProtKB-UniRule"/>
</dbReference>
<dbReference type="PANTHER" id="PTHR43479">
    <property type="entry name" value="ACREF/ENVCD OPERON REPRESSOR-RELATED"/>
    <property type="match status" value="1"/>
</dbReference>
<dbReference type="Proteomes" id="UP000295184">
    <property type="component" value="Unassembled WGS sequence"/>
</dbReference>
<dbReference type="PROSITE" id="PS50977">
    <property type="entry name" value="HTH_TETR_2"/>
    <property type="match status" value="1"/>
</dbReference>
<name>A0A4R1QJ60_9FIRM</name>
<evidence type="ECO:0000259" key="3">
    <source>
        <dbReference type="PROSITE" id="PS50977"/>
    </source>
</evidence>
<feature type="domain" description="HTH tetR-type" evidence="3">
    <location>
        <begin position="5"/>
        <end position="65"/>
    </location>
</feature>
<comment type="caution">
    <text evidence="4">The sequence shown here is derived from an EMBL/GenBank/DDBJ whole genome shotgun (WGS) entry which is preliminary data.</text>
</comment>
<dbReference type="EMBL" id="SLUM01000029">
    <property type="protein sequence ID" value="TCL53668.1"/>
    <property type="molecule type" value="Genomic_DNA"/>
</dbReference>
<gene>
    <name evidence="4" type="ORF">EDD77_12956</name>
</gene>
<proteinExistence type="predicted"/>
<dbReference type="STRING" id="1650663.GCA_001486665_02247"/>
<accession>A0A4R1QJ60</accession>
<dbReference type="Pfam" id="PF14278">
    <property type="entry name" value="TetR_C_8"/>
    <property type="match status" value="1"/>
</dbReference>
<evidence type="ECO:0000256" key="2">
    <source>
        <dbReference type="PROSITE-ProRule" id="PRU00335"/>
    </source>
</evidence>
<keyword evidence="1 2" id="KW-0238">DNA-binding</keyword>
<evidence type="ECO:0000313" key="4">
    <source>
        <dbReference type="EMBL" id="TCL53668.1"/>
    </source>
</evidence>